<feature type="region of interest" description="Disordered" evidence="5">
    <location>
        <begin position="265"/>
        <end position="287"/>
    </location>
</feature>
<dbReference type="AlphaFoldDB" id="A0A0L0NBD6"/>
<dbReference type="Pfam" id="PF08213">
    <property type="entry name" value="COX24_C"/>
    <property type="match status" value="1"/>
</dbReference>
<sequence length="386" mass="42208">RRVAITGFGRLTRHDDTGSPGSVLTPRYRLSSSSATSQLAPGDTMLPSSVRRVAASAPQAGLVCSLASKASKAAAATVPVFARGHQRRFSSSKPSRSDNGSSDIAAGQSVPASSASARGDGKAGGEKRKRKSKEAADRGASFRKLPSVPSTHHMSQEALGLSSFFSLHRPISITQTMPRTVSDEHFASIFAPRTKPNKLSDTMSTLSSTIDQLEGPMAQMTIGGHHEDHGMGEGMHKVEVRNPDGSESSLYLQVDAMSGDFLPFQPPPLPQSQSAAEADGLGSEAEAVEETPHHRVYKAMFTIEESTESDGQVRIVAHSPRIVNDERPRSFLERMARRQVRFDESQGRRDMHAISVKRQRKLRVKKKKYKKLMKRTRNLRRKLDRT</sequence>
<name>A0A0L0NBD6_TOLOC</name>
<feature type="region of interest" description="Disordered" evidence="5">
    <location>
        <begin position="85"/>
        <end position="154"/>
    </location>
</feature>
<dbReference type="PANTHER" id="PTHR32035">
    <property type="entry name" value="AURORA KINASE A-INTERACTING PROTEIN"/>
    <property type="match status" value="1"/>
</dbReference>
<comment type="subcellular location">
    <subcellularLocation>
        <location evidence="1">Mitochondrion</location>
    </subcellularLocation>
</comment>
<evidence type="ECO:0000256" key="3">
    <source>
        <dbReference type="ARBA" id="ARBA00035647"/>
    </source>
</evidence>
<evidence type="ECO:0000256" key="5">
    <source>
        <dbReference type="SAM" id="MobiDB-lite"/>
    </source>
</evidence>
<dbReference type="InterPro" id="IPR013177">
    <property type="entry name" value="Ribosomal_mS38_C"/>
</dbReference>
<evidence type="ECO:0000256" key="4">
    <source>
        <dbReference type="ARBA" id="ARBA00035682"/>
    </source>
</evidence>
<dbReference type="STRING" id="1163406.A0A0L0NBD6"/>
<keyword evidence="8" id="KW-1185">Reference proteome</keyword>
<dbReference type="SMART" id="SM01155">
    <property type="entry name" value="DUF1713"/>
    <property type="match status" value="1"/>
</dbReference>
<dbReference type="EMBL" id="LFRF01000009">
    <property type="protein sequence ID" value="KND91304.1"/>
    <property type="molecule type" value="Genomic_DNA"/>
</dbReference>
<evidence type="ECO:0000256" key="2">
    <source>
        <dbReference type="ARBA" id="ARBA00023128"/>
    </source>
</evidence>
<evidence type="ECO:0000259" key="6">
    <source>
        <dbReference type="SMART" id="SM01155"/>
    </source>
</evidence>
<feature type="non-terminal residue" evidence="7">
    <location>
        <position position="1"/>
    </location>
</feature>
<feature type="compositionally biased region" description="Polar residues" evidence="5">
    <location>
        <begin position="91"/>
        <end position="102"/>
    </location>
</feature>
<reference evidence="7 8" key="1">
    <citation type="journal article" date="2015" name="BMC Genomics">
        <title>The genome of the truffle-parasite Tolypocladium ophioglossoides and the evolution of antifungal peptaibiotics.</title>
        <authorList>
            <person name="Quandt C.A."/>
            <person name="Bushley K.E."/>
            <person name="Spatafora J.W."/>
        </authorList>
    </citation>
    <scope>NUCLEOTIDE SEQUENCE [LARGE SCALE GENOMIC DNA]</scope>
    <source>
        <strain evidence="7 8">CBS 100239</strain>
    </source>
</reference>
<feature type="domain" description="Ribosomal protein mS38 C-terminal" evidence="6">
    <location>
        <begin position="352"/>
        <end position="385"/>
    </location>
</feature>
<proteinExistence type="inferred from homology"/>
<evidence type="ECO:0000313" key="8">
    <source>
        <dbReference type="Proteomes" id="UP000036947"/>
    </source>
</evidence>
<keyword evidence="2" id="KW-0496">Mitochondrion</keyword>
<evidence type="ECO:0000256" key="1">
    <source>
        <dbReference type="ARBA" id="ARBA00004173"/>
    </source>
</evidence>
<comment type="similarity">
    <text evidence="3">Belongs to the mitochondrion-specific ribosomal protein mS38 family.</text>
</comment>
<feature type="region of interest" description="Disordered" evidence="5">
    <location>
        <begin position="1"/>
        <end position="44"/>
    </location>
</feature>
<comment type="caution">
    <text evidence="7">The sequence shown here is derived from an EMBL/GenBank/DDBJ whole genome shotgun (WGS) entry which is preliminary data.</text>
</comment>
<dbReference type="PANTHER" id="PTHR32035:SF3">
    <property type="entry name" value="SMALL RIBOSOMAL SUBUNIT PROTEIN MS38"/>
    <property type="match status" value="1"/>
</dbReference>
<dbReference type="GO" id="GO:0005739">
    <property type="term" value="C:mitochondrion"/>
    <property type="evidence" value="ECO:0007669"/>
    <property type="project" value="UniProtKB-SubCell"/>
</dbReference>
<dbReference type="Proteomes" id="UP000036947">
    <property type="component" value="Unassembled WGS sequence"/>
</dbReference>
<dbReference type="OrthoDB" id="5364404at2759"/>
<feature type="compositionally biased region" description="Polar residues" evidence="5">
    <location>
        <begin position="30"/>
        <end position="39"/>
    </location>
</feature>
<accession>A0A0L0NBD6</accession>
<evidence type="ECO:0000313" key="7">
    <source>
        <dbReference type="EMBL" id="KND91304.1"/>
    </source>
</evidence>
<gene>
    <name evidence="7" type="ORF">TOPH_04093</name>
</gene>
<organism evidence="7 8">
    <name type="scientific">Tolypocladium ophioglossoides (strain CBS 100239)</name>
    <name type="common">Snaketongue truffleclub</name>
    <name type="synonym">Elaphocordyceps ophioglossoides</name>
    <dbReference type="NCBI Taxonomy" id="1163406"/>
    <lineage>
        <taxon>Eukaryota</taxon>
        <taxon>Fungi</taxon>
        <taxon>Dikarya</taxon>
        <taxon>Ascomycota</taxon>
        <taxon>Pezizomycotina</taxon>
        <taxon>Sordariomycetes</taxon>
        <taxon>Hypocreomycetidae</taxon>
        <taxon>Hypocreales</taxon>
        <taxon>Ophiocordycipitaceae</taxon>
        <taxon>Tolypocladium</taxon>
    </lineage>
</organism>
<protein>
    <recommendedName>
        <fullName evidence="4">Small ribosomal subunit protein mS38</fullName>
    </recommendedName>
</protein>